<evidence type="ECO:0000313" key="2">
    <source>
        <dbReference type="Proteomes" id="UP001188597"/>
    </source>
</evidence>
<dbReference type="InterPro" id="IPR053240">
    <property type="entry name" value="VTT_domain"/>
</dbReference>
<dbReference type="Proteomes" id="UP001188597">
    <property type="component" value="Unassembled WGS sequence"/>
</dbReference>
<dbReference type="PANTHER" id="PTHR46826:SF1">
    <property type="entry name" value="TVP38_TMEM64 FAMILY MEMBRANE PROTEIN YDJX"/>
    <property type="match status" value="1"/>
</dbReference>
<dbReference type="AlphaFoldDB" id="A0AA89B506"/>
<organism evidence="1 2">
    <name type="scientific">Escallonia herrerae</name>
    <dbReference type="NCBI Taxonomy" id="1293975"/>
    <lineage>
        <taxon>Eukaryota</taxon>
        <taxon>Viridiplantae</taxon>
        <taxon>Streptophyta</taxon>
        <taxon>Embryophyta</taxon>
        <taxon>Tracheophyta</taxon>
        <taxon>Spermatophyta</taxon>
        <taxon>Magnoliopsida</taxon>
        <taxon>eudicotyledons</taxon>
        <taxon>Gunneridae</taxon>
        <taxon>Pentapetalae</taxon>
        <taxon>asterids</taxon>
        <taxon>campanulids</taxon>
        <taxon>Escalloniales</taxon>
        <taxon>Escalloniaceae</taxon>
        <taxon>Escallonia</taxon>
    </lineage>
</organism>
<protein>
    <submittedName>
        <fullName evidence="1">Uncharacterized protein</fullName>
    </submittedName>
</protein>
<reference evidence="1" key="1">
    <citation type="submission" date="2022-12" db="EMBL/GenBank/DDBJ databases">
        <title>Draft genome assemblies for two species of Escallonia (Escalloniales).</title>
        <authorList>
            <person name="Chanderbali A."/>
            <person name="Dervinis C."/>
            <person name="Anghel I."/>
            <person name="Soltis D."/>
            <person name="Soltis P."/>
            <person name="Zapata F."/>
        </authorList>
    </citation>
    <scope>NUCLEOTIDE SEQUENCE</scope>
    <source>
        <strain evidence="1">UCBG64.0493</strain>
        <tissue evidence="1">Leaf</tissue>
    </source>
</reference>
<gene>
    <name evidence="1" type="ORF">RJ639_039343</name>
</gene>
<keyword evidence="2" id="KW-1185">Reference proteome</keyword>
<sequence>MTAVSPLLNLDSKKDQVGVDEVLDDGAGLEDGGLEAVEVEVVRLLEDDVSLAGNNGQRSISNGYFSVARTGMVLHSSENLVVFHEASSIALWYDEAFYNLGALGPMRLFCRVRYHSWLGMLPGTWAYVSAGAFGRAIIRGIKAFKPSIRNLDNDSAIRIANCDWSDNFKMLCVLGFLKQEESNVGLPGGNGQLLTLGVGLLATALAAAYVTQLAKIWYIVNKHDTCFGEGPEKAGDVADMSVGNGVF</sequence>
<dbReference type="PANTHER" id="PTHR46826">
    <property type="match status" value="1"/>
</dbReference>
<evidence type="ECO:0000313" key="1">
    <source>
        <dbReference type="EMBL" id="KAK3027990.1"/>
    </source>
</evidence>
<proteinExistence type="predicted"/>
<accession>A0AA89B506</accession>
<name>A0AA89B506_9ASTE</name>
<dbReference type="EMBL" id="JAVXUP010000434">
    <property type="protein sequence ID" value="KAK3027990.1"/>
    <property type="molecule type" value="Genomic_DNA"/>
</dbReference>
<comment type="caution">
    <text evidence="1">The sequence shown here is derived from an EMBL/GenBank/DDBJ whole genome shotgun (WGS) entry which is preliminary data.</text>
</comment>